<dbReference type="CDD" id="cd20626">
    <property type="entry name" value="CYP_Pc22g25500-like"/>
    <property type="match status" value="1"/>
</dbReference>
<evidence type="ECO:0000256" key="2">
    <source>
        <dbReference type="ARBA" id="ARBA00022617"/>
    </source>
</evidence>
<comment type="caution">
    <text evidence="10">The sequence shown here is derived from an EMBL/GenBank/DDBJ whole genome shotgun (WGS) entry which is preliminary data.</text>
</comment>
<reference key="1">
    <citation type="journal article" date="2014" name="PLoS Genet.">
        <title>Signature Gene Expression Reveals Novel Clues to the Molecular Mechanisms of Dimorphic Transition in Penicillium marneffei.</title>
        <authorList>
            <person name="Yang E."/>
            <person name="Wang G."/>
            <person name="Cai J."/>
            <person name="Woo P.C."/>
            <person name="Lau S.K."/>
            <person name="Yuen K.-Y."/>
            <person name="Chow W.-N."/>
            <person name="Lin X."/>
        </authorList>
    </citation>
    <scope>NUCLEOTIDE SEQUENCE [LARGE SCALE GENOMIC DNA]</scope>
    <source>
        <strain>PM1</strain>
    </source>
</reference>
<gene>
    <name evidence="10" type="ORF">GQ26_0680180</name>
</gene>
<reference evidence="10" key="2">
    <citation type="journal article" date="2014" name="PLoS Genet.">
        <title>Signature gene expression reveals novel clues to the molecular mechanisms of dimorphic transition in Penicillium marneffei.</title>
        <authorList>
            <person name="Yang E."/>
            <person name="Wang G."/>
            <person name="Cai J."/>
            <person name="Woo P.C."/>
            <person name="Lau S.K."/>
            <person name="Yuen K.-Y."/>
            <person name="Chow W.-N."/>
            <person name="Lin X."/>
        </authorList>
    </citation>
    <scope>NUCLEOTIDE SEQUENCE</scope>
    <source>
        <strain evidence="10">PM1</strain>
    </source>
</reference>
<evidence type="ECO:0000256" key="1">
    <source>
        <dbReference type="ARBA" id="ARBA00004370"/>
    </source>
</evidence>
<keyword evidence="2" id="KW-0349">Heme</keyword>
<dbReference type="eggNOG" id="ENOG502SSCR">
    <property type="taxonomic scope" value="Eukaryota"/>
</dbReference>
<evidence type="ECO:0000256" key="4">
    <source>
        <dbReference type="ARBA" id="ARBA00022723"/>
    </source>
</evidence>
<comment type="subcellular location">
    <subcellularLocation>
        <location evidence="1">Membrane</location>
    </subcellularLocation>
</comment>
<dbReference type="InterPro" id="IPR036396">
    <property type="entry name" value="Cyt_P450_sf"/>
</dbReference>
<keyword evidence="7" id="KW-0408">Iron</keyword>
<dbReference type="GO" id="GO:0016705">
    <property type="term" value="F:oxidoreductase activity, acting on paired donors, with incorporation or reduction of molecular oxygen"/>
    <property type="evidence" value="ECO:0007669"/>
    <property type="project" value="InterPro"/>
</dbReference>
<dbReference type="Gene3D" id="1.10.630.10">
    <property type="entry name" value="Cytochrome P450"/>
    <property type="match status" value="1"/>
</dbReference>
<dbReference type="EMBL" id="JPOX01000068">
    <property type="protein sequence ID" value="KFX41183.1"/>
    <property type="molecule type" value="Genomic_DNA"/>
</dbReference>
<keyword evidence="8" id="KW-0472">Membrane</keyword>
<evidence type="ECO:0000256" key="5">
    <source>
        <dbReference type="ARBA" id="ARBA00022989"/>
    </source>
</evidence>
<evidence type="ECO:0000256" key="8">
    <source>
        <dbReference type="ARBA" id="ARBA00023136"/>
    </source>
</evidence>
<evidence type="ECO:0000256" key="6">
    <source>
        <dbReference type="ARBA" id="ARBA00023002"/>
    </source>
</evidence>
<name>A0A093X7I5_TALMA</name>
<dbReference type="GO" id="GO:0016020">
    <property type="term" value="C:membrane"/>
    <property type="evidence" value="ECO:0007669"/>
    <property type="project" value="UniProtKB-SubCell"/>
</dbReference>
<evidence type="ECO:0000313" key="10">
    <source>
        <dbReference type="EMBL" id="KFX41183.1"/>
    </source>
</evidence>
<dbReference type="GO" id="GO:0005506">
    <property type="term" value="F:iron ion binding"/>
    <property type="evidence" value="ECO:0007669"/>
    <property type="project" value="InterPro"/>
</dbReference>
<organism evidence="10">
    <name type="scientific">Talaromyces marneffei PM1</name>
    <dbReference type="NCBI Taxonomy" id="1077442"/>
    <lineage>
        <taxon>Eukaryota</taxon>
        <taxon>Fungi</taxon>
        <taxon>Dikarya</taxon>
        <taxon>Ascomycota</taxon>
        <taxon>Pezizomycotina</taxon>
        <taxon>Eurotiomycetes</taxon>
        <taxon>Eurotiomycetidae</taxon>
        <taxon>Eurotiales</taxon>
        <taxon>Trichocomaceae</taxon>
        <taxon>Talaromyces</taxon>
        <taxon>Talaromyces sect. Talaromyces</taxon>
    </lineage>
</organism>
<dbReference type="Pfam" id="PF00067">
    <property type="entry name" value="p450"/>
    <property type="match status" value="1"/>
</dbReference>
<dbReference type="SUPFAM" id="SSF48264">
    <property type="entry name" value="Cytochrome P450"/>
    <property type="match status" value="1"/>
</dbReference>
<keyword evidence="5" id="KW-1133">Transmembrane helix</keyword>
<proteinExistence type="predicted"/>
<dbReference type="InterPro" id="IPR050665">
    <property type="entry name" value="Cytochrome_P450_Monooxygen"/>
</dbReference>
<dbReference type="AlphaFoldDB" id="A0A093X7I5"/>
<feature type="signal peptide" evidence="9">
    <location>
        <begin position="1"/>
        <end position="24"/>
    </location>
</feature>
<keyword evidence="9" id="KW-0732">Signal</keyword>
<dbReference type="InterPro" id="IPR001128">
    <property type="entry name" value="Cyt_P450"/>
</dbReference>
<accession>A0A093X7I5</accession>
<protein>
    <submittedName>
        <fullName evidence="10">Cytokinin hydroxylase</fullName>
    </submittedName>
</protein>
<dbReference type="GO" id="GO:0004497">
    <property type="term" value="F:monooxygenase activity"/>
    <property type="evidence" value="ECO:0007669"/>
    <property type="project" value="InterPro"/>
</dbReference>
<evidence type="ECO:0000256" key="7">
    <source>
        <dbReference type="ARBA" id="ARBA00023004"/>
    </source>
</evidence>
<keyword evidence="4" id="KW-0479">Metal-binding</keyword>
<dbReference type="HOGENOM" id="CLU_044612_0_0_1"/>
<keyword evidence="3" id="KW-0812">Transmembrane</keyword>
<evidence type="ECO:0000256" key="3">
    <source>
        <dbReference type="ARBA" id="ARBA00022692"/>
    </source>
</evidence>
<sequence>MLSYTEASFLASLVALVFSCALLARKHVEFIVAERHRNKTNYDTPGEIRALIAAKQIPGRKQNQLEPLEARCLANEHLLRKFGIENAFTTADTNYANDFVQRSRDLLGISAAHWVKIASSSENALWRWREEARDECESYNFQVELQPLTQALTLYAVLKTFFFIENETKLQAIPLEAFTTLAGAINETWMKSKSGDHFIDFKDNEVLRDALRDVLPLTNLSNPRQNPLNFILPGFETMWRVVLRGFIEIAYKTGKEHPTWREAVIEYYKNPTAKSFNKTFTPDGISVSHLVKETLRLYPPTKRVYRQWQDASSTEPRKLAADIEACHHSEIIWGQRAKRFNPFRWKKVTKTQKEAFLAFGSKPFECPAKPTFGPRLIGLLIGILLEAFSDDCKLVSSTDETEFGLGMLSNDRSGWKDVYLLVPNY</sequence>
<dbReference type="PANTHER" id="PTHR24282:SF211">
    <property type="entry name" value="CYTOCHROME P450-RELATED"/>
    <property type="match status" value="1"/>
</dbReference>
<keyword evidence="6" id="KW-0560">Oxidoreductase</keyword>
<dbReference type="GO" id="GO:0020037">
    <property type="term" value="F:heme binding"/>
    <property type="evidence" value="ECO:0007669"/>
    <property type="project" value="InterPro"/>
</dbReference>
<evidence type="ECO:0000256" key="9">
    <source>
        <dbReference type="SAM" id="SignalP"/>
    </source>
</evidence>
<dbReference type="PANTHER" id="PTHR24282">
    <property type="entry name" value="CYTOCHROME P450 FAMILY MEMBER"/>
    <property type="match status" value="1"/>
</dbReference>
<feature type="chain" id="PRO_5001889576" evidence="9">
    <location>
        <begin position="25"/>
        <end position="425"/>
    </location>
</feature>